<reference evidence="1 2" key="1">
    <citation type="submission" date="2016-10" db="EMBL/GenBank/DDBJ databases">
        <authorList>
            <person name="de Groot N.N."/>
        </authorList>
    </citation>
    <scope>NUCLEOTIDE SEQUENCE [LARGE SCALE GENOMIC DNA]</scope>
    <source>
        <strain evidence="1 2">R5</strain>
    </source>
</reference>
<sequence length="42" mass="4605">MKDQSLKADEFLEPTSAAVDAVFSDSTADFGLIIGPRRLRVH</sequence>
<evidence type="ECO:0000313" key="1">
    <source>
        <dbReference type="EMBL" id="SDF28803.1"/>
    </source>
</evidence>
<organism evidence="1 2">
    <name type="scientific">Bradyrhizobium brasilense</name>
    <dbReference type="NCBI Taxonomy" id="1419277"/>
    <lineage>
        <taxon>Bacteria</taxon>
        <taxon>Pseudomonadati</taxon>
        <taxon>Pseudomonadota</taxon>
        <taxon>Alphaproteobacteria</taxon>
        <taxon>Hyphomicrobiales</taxon>
        <taxon>Nitrobacteraceae</taxon>
        <taxon>Bradyrhizobium</taxon>
    </lineage>
</organism>
<dbReference type="AlphaFoldDB" id="A0A1G7JV32"/>
<dbReference type="Proteomes" id="UP000199245">
    <property type="component" value="Unassembled WGS sequence"/>
</dbReference>
<evidence type="ECO:0000313" key="2">
    <source>
        <dbReference type="Proteomes" id="UP000199245"/>
    </source>
</evidence>
<accession>A0A1G7JV32</accession>
<proteinExistence type="predicted"/>
<gene>
    <name evidence="1" type="ORF">SAMN05216337_105024</name>
</gene>
<dbReference type="EMBL" id="FMZW01000050">
    <property type="protein sequence ID" value="SDF28803.1"/>
    <property type="molecule type" value="Genomic_DNA"/>
</dbReference>
<name>A0A1G7JV32_9BRAD</name>
<protein>
    <submittedName>
        <fullName evidence="1">Uncharacterized protein</fullName>
    </submittedName>
</protein>